<dbReference type="OrthoDB" id="6784293at2759"/>
<accession>A0A5N5SSH6</accession>
<dbReference type="PROSITE" id="PS51031">
    <property type="entry name" value="BESS"/>
    <property type="match status" value="1"/>
</dbReference>
<evidence type="ECO:0000259" key="2">
    <source>
        <dbReference type="PROSITE" id="PS51031"/>
    </source>
</evidence>
<dbReference type="InterPro" id="IPR004210">
    <property type="entry name" value="BESS_motif"/>
</dbReference>
<dbReference type="GO" id="GO:0005634">
    <property type="term" value="C:nucleus"/>
    <property type="evidence" value="ECO:0007669"/>
    <property type="project" value="UniProtKB-SubCell"/>
</dbReference>
<evidence type="ECO:0000256" key="1">
    <source>
        <dbReference type="PROSITE-ProRule" id="PRU00371"/>
    </source>
</evidence>
<evidence type="ECO:0000313" key="3">
    <source>
        <dbReference type="EMBL" id="KAB7495590.1"/>
    </source>
</evidence>
<dbReference type="Pfam" id="PF10545">
    <property type="entry name" value="MADF_DNA_bdg"/>
    <property type="match status" value="1"/>
</dbReference>
<reference evidence="3 4" key="1">
    <citation type="journal article" date="2019" name="PLoS Biol.">
        <title>Sex chromosomes control vertical transmission of feminizing Wolbachia symbionts in an isopod.</title>
        <authorList>
            <person name="Becking T."/>
            <person name="Chebbi M.A."/>
            <person name="Giraud I."/>
            <person name="Moumen B."/>
            <person name="Laverre T."/>
            <person name="Caubet Y."/>
            <person name="Peccoud J."/>
            <person name="Gilbert C."/>
            <person name="Cordaux R."/>
        </authorList>
    </citation>
    <scope>NUCLEOTIDE SEQUENCE [LARGE SCALE GENOMIC DNA]</scope>
    <source>
        <strain evidence="3">ANa2</strain>
        <tissue evidence="3">Whole body excluding digestive tract and cuticle</tissue>
    </source>
</reference>
<sequence>MKIYNFKYFSSGQACKDDWTKLRNAFTNAIKRRSLKSGEAAHKISPWRFEYQLSFLKPFLDGRRMNSNIDSSGSSTDGEEYIYPTDVLSLTTSEDANARYVIMNTKESPKSEVFDIDVNEYQIQDNFQIPKPPDEQNNTNKKGEHSLDQLISTMKTNNRILTEISTIQQVNYAADETELFYLSMARTIKKLPRREQIRIRQKLCSLVSESELKICNPNPTVHLSNSVPPELDKIS</sequence>
<dbReference type="EMBL" id="SEYY01022371">
    <property type="protein sequence ID" value="KAB7495590.1"/>
    <property type="molecule type" value="Genomic_DNA"/>
</dbReference>
<dbReference type="AlphaFoldDB" id="A0A5N5SSH6"/>
<name>A0A5N5SSH6_9CRUS</name>
<gene>
    <name evidence="3" type="ORF">Anas_05448</name>
</gene>
<proteinExistence type="predicted"/>
<organism evidence="3 4">
    <name type="scientific">Armadillidium nasatum</name>
    <dbReference type="NCBI Taxonomy" id="96803"/>
    <lineage>
        <taxon>Eukaryota</taxon>
        <taxon>Metazoa</taxon>
        <taxon>Ecdysozoa</taxon>
        <taxon>Arthropoda</taxon>
        <taxon>Crustacea</taxon>
        <taxon>Multicrustacea</taxon>
        <taxon>Malacostraca</taxon>
        <taxon>Eumalacostraca</taxon>
        <taxon>Peracarida</taxon>
        <taxon>Isopoda</taxon>
        <taxon>Oniscidea</taxon>
        <taxon>Crinocheta</taxon>
        <taxon>Armadillidiidae</taxon>
        <taxon>Armadillidium</taxon>
    </lineage>
</organism>
<feature type="domain" description="BESS" evidence="2">
    <location>
        <begin position="174"/>
        <end position="213"/>
    </location>
</feature>
<dbReference type="InterPro" id="IPR006578">
    <property type="entry name" value="MADF-dom"/>
</dbReference>
<keyword evidence="4" id="KW-1185">Reference proteome</keyword>
<dbReference type="Proteomes" id="UP000326759">
    <property type="component" value="Unassembled WGS sequence"/>
</dbReference>
<evidence type="ECO:0000313" key="4">
    <source>
        <dbReference type="Proteomes" id="UP000326759"/>
    </source>
</evidence>
<comment type="subcellular location">
    <subcellularLocation>
        <location evidence="1">Nucleus</location>
    </subcellularLocation>
</comment>
<dbReference type="GO" id="GO:0003677">
    <property type="term" value="F:DNA binding"/>
    <property type="evidence" value="ECO:0007669"/>
    <property type="project" value="InterPro"/>
</dbReference>
<comment type="caution">
    <text evidence="3">The sequence shown here is derived from an EMBL/GenBank/DDBJ whole genome shotgun (WGS) entry which is preliminary data.</text>
</comment>
<keyword evidence="1" id="KW-0539">Nucleus</keyword>
<protein>
    <recommendedName>
        <fullName evidence="2">BESS domain-containing protein</fullName>
    </recommendedName>
</protein>